<dbReference type="InterPro" id="IPR005143">
    <property type="entry name" value="TF_LuxR_autoind-bd_dom"/>
</dbReference>
<dbReference type="AlphaFoldDB" id="A0A7W9ZEU2"/>
<dbReference type="SUPFAM" id="SSF46894">
    <property type="entry name" value="C-terminal effector domain of the bipartite response regulators"/>
    <property type="match status" value="1"/>
</dbReference>
<dbReference type="InterPro" id="IPR036693">
    <property type="entry name" value="TF_LuxR_autoind-bd_dom_sf"/>
</dbReference>
<dbReference type="Pfam" id="PF03472">
    <property type="entry name" value="Autoind_bind"/>
    <property type="match status" value="1"/>
</dbReference>
<proteinExistence type="predicted"/>
<dbReference type="GO" id="GO:0003677">
    <property type="term" value="F:DNA binding"/>
    <property type="evidence" value="ECO:0007669"/>
    <property type="project" value="UniProtKB-KW"/>
</dbReference>
<dbReference type="Gene3D" id="3.30.450.80">
    <property type="entry name" value="Transcription factor LuxR-like, autoinducer-binding domain"/>
    <property type="match status" value="1"/>
</dbReference>
<dbReference type="SUPFAM" id="SSF75516">
    <property type="entry name" value="Pheromone-binding domain of LuxR-like quorum-sensing transcription factors"/>
    <property type="match status" value="1"/>
</dbReference>
<evidence type="ECO:0000256" key="1">
    <source>
        <dbReference type="ARBA" id="ARBA00023015"/>
    </source>
</evidence>
<comment type="caution">
    <text evidence="5">The sequence shown here is derived from an EMBL/GenBank/DDBJ whole genome shotgun (WGS) entry which is preliminary data.</text>
</comment>
<evidence type="ECO:0000259" key="4">
    <source>
        <dbReference type="PROSITE" id="PS50043"/>
    </source>
</evidence>
<dbReference type="InterPro" id="IPR036388">
    <property type="entry name" value="WH-like_DNA-bd_sf"/>
</dbReference>
<evidence type="ECO:0000256" key="2">
    <source>
        <dbReference type="ARBA" id="ARBA00023125"/>
    </source>
</evidence>
<dbReference type="InterPro" id="IPR016032">
    <property type="entry name" value="Sig_transdc_resp-reg_C-effctor"/>
</dbReference>
<keyword evidence="6" id="KW-1185">Reference proteome</keyword>
<dbReference type="CDD" id="cd06170">
    <property type="entry name" value="LuxR_C_like"/>
    <property type="match status" value="1"/>
</dbReference>
<dbReference type="PANTHER" id="PTHR44688">
    <property type="entry name" value="DNA-BINDING TRANSCRIPTIONAL ACTIVATOR DEVR_DOSR"/>
    <property type="match status" value="1"/>
</dbReference>
<protein>
    <submittedName>
        <fullName evidence="5">DNA-binding CsgD family transcriptional regulator</fullName>
    </submittedName>
</protein>
<dbReference type="PANTHER" id="PTHR44688:SF16">
    <property type="entry name" value="DNA-BINDING TRANSCRIPTIONAL ACTIVATOR DEVR_DOSR"/>
    <property type="match status" value="1"/>
</dbReference>
<gene>
    <name evidence="5" type="ORF">FHS48_001617</name>
</gene>
<organism evidence="5 6">
    <name type="scientific">Novispirillum itersonii</name>
    <name type="common">Aquaspirillum itersonii</name>
    <dbReference type="NCBI Taxonomy" id="189"/>
    <lineage>
        <taxon>Bacteria</taxon>
        <taxon>Pseudomonadati</taxon>
        <taxon>Pseudomonadota</taxon>
        <taxon>Alphaproteobacteria</taxon>
        <taxon>Rhodospirillales</taxon>
        <taxon>Novispirillaceae</taxon>
        <taxon>Novispirillum</taxon>
    </lineage>
</organism>
<accession>A0A7W9ZEU2</accession>
<evidence type="ECO:0000256" key="3">
    <source>
        <dbReference type="ARBA" id="ARBA00023163"/>
    </source>
</evidence>
<reference evidence="5 6" key="1">
    <citation type="submission" date="2020-08" db="EMBL/GenBank/DDBJ databases">
        <title>Genomic Encyclopedia of Type Strains, Phase IV (KMG-IV): sequencing the most valuable type-strain genomes for metagenomic binning, comparative biology and taxonomic classification.</title>
        <authorList>
            <person name="Goeker M."/>
        </authorList>
    </citation>
    <scope>NUCLEOTIDE SEQUENCE [LARGE SCALE GENOMIC DNA]</scope>
    <source>
        <strain evidence="5 6">DSM 11590</strain>
    </source>
</reference>
<dbReference type="PROSITE" id="PS00622">
    <property type="entry name" value="HTH_LUXR_1"/>
    <property type="match status" value="1"/>
</dbReference>
<dbReference type="GO" id="GO:0006355">
    <property type="term" value="P:regulation of DNA-templated transcription"/>
    <property type="evidence" value="ECO:0007669"/>
    <property type="project" value="InterPro"/>
</dbReference>
<dbReference type="Pfam" id="PF00196">
    <property type="entry name" value="GerE"/>
    <property type="match status" value="1"/>
</dbReference>
<evidence type="ECO:0000313" key="6">
    <source>
        <dbReference type="Proteomes" id="UP000544872"/>
    </source>
</evidence>
<dbReference type="PROSITE" id="PS50043">
    <property type="entry name" value="HTH_LUXR_2"/>
    <property type="match status" value="1"/>
</dbReference>
<dbReference type="EMBL" id="JACIIX010000005">
    <property type="protein sequence ID" value="MBB6210202.1"/>
    <property type="molecule type" value="Genomic_DNA"/>
</dbReference>
<keyword evidence="3" id="KW-0804">Transcription</keyword>
<evidence type="ECO:0000313" key="5">
    <source>
        <dbReference type="EMBL" id="MBB6210202.1"/>
    </source>
</evidence>
<feature type="domain" description="HTH luxR-type" evidence="4">
    <location>
        <begin position="153"/>
        <end position="218"/>
    </location>
</feature>
<dbReference type="Proteomes" id="UP000544872">
    <property type="component" value="Unassembled WGS sequence"/>
</dbReference>
<keyword evidence="1" id="KW-0805">Transcription regulation</keyword>
<dbReference type="Gene3D" id="1.10.10.10">
    <property type="entry name" value="Winged helix-like DNA-binding domain superfamily/Winged helix DNA-binding domain"/>
    <property type="match status" value="1"/>
</dbReference>
<keyword evidence="2 5" id="KW-0238">DNA-binding</keyword>
<sequence>MTETRKALGYRGFSYAGLRPSENSHGTAVYLSDGMVALSDQSMDWVMNYVNKNHQHNDPVVRASISQTLPLVWGPDFMAGYRSTGEEEMMADAYEWGLRHGITVVVRSSTGTLGLLSLTALEAVPDPDGSLTQLFHLIAIHLHEHAQAKLGAEEIQPVILARRELDVLMWSAEGKTAGEIADILDISTRTVNAYIASAMEKLGVYSKTHAVARFLAQKKQPGPAELPSGSDTRSE</sequence>
<name>A0A7W9ZEU2_NOVIT</name>
<dbReference type="SMART" id="SM00421">
    <property type="entry name" value="HTH_LUXR"/>
    <property type="match status" value="1"/>
</dbReference>
<dbReference type="InterPro" id="IPR000792">
    <property type="entry name" value="Tscrpt_reg_LuxR_C"/>
</dbReference>
<dbReference type="PRINTS" id="PR00038">
    <property type="entry name" value="HTHLUXR"/>
</dbReference>